<dbReference type="SUPFAM" id="SSF53448">
    <property type="entry name" value="Nucleotide-diphospho-sugar transferases"/>
    <property type="match status" value="1"/>
</dbReference>
<proteinExistence type="predicted"/>
<dbReference type="GO" id="GO:0005886">
    <property type="term" value="C:plasma membrane"/>
    <property type="evidence" value="ECO:0007669"/>
    <property type="project" value="TreeGrafter"/>
</dbReference>
<keyword evidence="6 7" id="KW-0472">Membrane</keyword>
<keyword evidence="2" id="KW-0328">Glycosyltransferase</keyword>
<evidence type="ECO:0000256" key="5">
    <source>
        <dbReference type="ARBA" id="ARBA00022989"/>
    </source>
</evidence>
<evidence type="ECO:0000256" key="7">
    <source>
        <dbReference type="SAM" id="Phobius"/>
    </source>
</evidence>
<dbReference type="CDD" id="cd04187">
    <property type="entry name" value="DPM1_like_bac"/>
    <property type="match status" value="1"/>
</dbReference>
<feature type="domain" description="Glycosyltransferase 2-like" evidence="8">
    <location>
        <begin position="5"/>
        <end position="167"/>
    </location>
</feature>
<accession>A0A3B6W213</accession>
<name>A0A3B6W213_BRAPL</name>
<dbReference type="Pfam" id="PF00535">
    <property type="entry name" value="Glycos_transf_2"/>
    <property type="match status" value="1"/>
</dbReference>
<evidence type="ECO:0000256" key="4">
    <source>
        <dbReference type="ARBA" id="ARBA00022692"/>
    </source>
</evidence>
<protein>
    <submittedName>
        <fullName evidence="9">Glycosyltransferase</fullName>
    </submittedName>
</protein>
<dbReference type="Proteomes" id="UP000010793">
    <property type="component" value="Chromosome"/>
</dbReference>
<dbReference type="PANTHER" id="PTHR48090">
    <property type="entry name" value="UNDECAPRENYL-PHOSPHATE 4-DEOXY-4-FORMAMIDO-L-ARABINOSE TRANSFERASE-RELATED"/>
    <property type="match status" value="1"/>
</dbReference>
<dbReference type="GO" id="GO:0016757">
    <property type="term" value="F:glycosyltransferase activity"/>
    <property type="evidence" value="ECO:0007669"/>
    <property type="project" value="UniProtKB-KW"/>
</dbReference>
<organism evidence="9 10">
    <name type="scientific">Brachyspira pilosicoli P43/6/78</name>
    <dbReference type="NCBI Taxonomy" id="1042417"/>
    <lineage>
        <taxon>Bacteria</taxon>
        <taxon>Pseudomonadati</taxon>
        <taxon>Spirochaetota</taxon>
        <taxon>Spirochaetia</taxon>
        <taxon>Brachyspirales</taxon>
        <taxon>Brachyspiraceae</taxon>
        <taxon>Brachyspira</taxon>
    </lineage>
</organism>
<comment type="subcellular location">
    <subcellularLocation>
        <location evidence="1">Membrane</location>
        <topology evidence="1">Multi-pass membrane protein</topology>
    </subcellularLocation>
</comment>
<feature type="transmembrane region" description="Helical" evidence="7">
    <location>
        <begin position="264"/>
        <end position="291"/>
    </location>
</feature>
<keyword evidence="3 9" id="KW-0808">Transferase</keyword>
<evidence type="ECO:0000256" key="2">
    <source>
        <dbReference type="ARBA" id="ARBA00022676"/>
    </source>
</evidence>
<dbReference type="InterPro" id="IPR050256">
    <property type="entry name" value="Glycosyltransferase_2"/>
</dbReference>
<evidence type="ECO:0000259" key="8">
    <source>
        <dbReference type="Pfam" id="PF00535"/>
    </source>
</evidence>
<dbReference type="Gene3D" id="3.90.550.10">
    <property type="entry name" value="Spore Coat Polysaccharide Biosynthesis Protein SpsA, Chain A"/>
    <property type="match status" value="1"/>
</dbReference>
<gene>
    <name evidence="9" type="ORF">BPP43_08460</name>
</gene>
<reference evidence="9 10" key="1">
    <citation type="journal article" date="2013" name="Genome Announc.">
        <title>Complete Genome Sequence of the Porcine Strain Brachyspira pilosicoli P43/6/78(T.).</title>
        <authorList>
            <person name="Lin C."/>
            <person name="den Bakker H.C."/>
            <person name="Suzuki H."/>
            <person name="Lefebure T."/>
            <person name="Ponnala L."/>
            <person name="Sun Q."/>
            <person name="Stanhope M.J."/>
            <person name="Wiedmann M."/>
            <person name="Duhamel G.E."/>
        </authorList>
    </citation>
    <scope>NUCLEOTIDE SEQUENCE [LARGE SCALE GENOMIC DNA]</scope>
    <source>
        <strain evidence="9 10">P43/6/78</strain>
    </source>
</reference>
<evidence type="ECO:0000256" key="1">
    <source>
        <dbReference type="ARBA" id="ARBA00004141"/>
    </source>
</evidence>
<keyword evidence="4 7" id="KW-0812">Transmembrane</keyword>
<dbReference type="AlphaFoldDB" id="A0A3B6W213"/>
<keyword evidence="10" id="KW-1185">Reference proteome</keyword>
<sequence>MKKLSFIIPCYNEEESLPVLYDRLNNVSKEIKDYDTEFIFINDGSKDKTEEIIIQLNNNDKRVKLFSFSRNFGHQAAVSCGIHNCNSDLAVIIDADLQDPPEIIPDMIKMYEKTKTPIIYGKRISREGETFFKKITAAMFYRFINLLSEVKFPVDTGDFRLIDKKVINIYKQFYENPKYIRGLISWTGFAQKPFEYRRDARIAGETKYTLKKMLRLATTGILSFSTRPLRISLCLGLISIFIAIVFSLRVFYLYLFNPSVLVRGWASTIIVLLFMGGAQLISLSVISEYLANLFNESKKRPEYILNTVLTEQNRTEQNRTEQNRTEQNRTEQNKSSLLYIKYIKFQAYSYNL</sequence>
<dbReference type="EMBL" id="CP002873">
    <property type="protein sequence ID" value="AGA66887.1"/>
    <property type="molecule type" value="Genomic_DNA"/>
</dbReference>
<dbReference type="RefSeq" id="WP_015274650.1">
    <property type="nucleotide sequence ID" value="NC_019908.1"/>
</dbReference>
<evidence type="ECO:0000256" key="6">
    <source>
        <dbReference type="ARBA" id="ARBA00023136"/>
    </source>
</evidence>
<dbReference type="InterPro" id="IPR029044">
    <property type="entry name" value="Nucleotide-diphossugar_trans"/>
</dbReference>
<dbReference type="PANTHER" id="PTHR48090:SF1">
    <property type="entry name" value="PROPHAGE BACTOPRENOL GLUCOSYL TRANSFERASE HOMOLOG"/>
    <property type="match status" value="1"/>
</dbReference>
<dbReference type="KEGG" id="bpip:BPP43_08460"/>
<dbReference type="InterPro" id="IPR001173">
    <property type="entry name" value="Glyco_trans_2-like"/>
</dbReference>
<evidence type="ECO:0000256" key="3">
    <source>
        <dbReference type="ARBA" id="ARBA00022679"/>
    </source>
</evidence>
<evidence type="ECO:0000313" key="9">
    <source>
        <dbReference type="EMBL" id="AGA66887.1"/>
    </source>
</evidence>
<feature type="transmembrane region" description="Helical" evidence="7">
    <location>
        <begin position="231"/>
        <end position="252"/>
    </location>
</feature>
<evidence type="ECO:0000313" key="10">
    <source>
        <dbReference type="Proteomes" id="UP000010793"/>
    </source>
</evidence>
<keyword evidence="5 7" id="KW-1133">Transmembrane helix</keyword>